<dbReference type="RefSeq" id="WP_007173974.1">
    <property type="nucleotide sequence ID" value="NZ_GG704781.1"/>
</dbReference>
<keyword evidence="1" id="KW-0732">Signal</keyword>
<sequence>MQINRFMLCFWMLLFLITGCGHQTKDVEKPTVDTIPMMVMQIQKCSRLYTTEYQLRKIVTYGDSVSINGSFLHQDFKIDLPMGRRKVAIPMTANVKAYIDFSNFSEKNIKKHDGKIEIILPDPEFIMTSTQVNHAGIKKKVSVLRKNFSDEEITRLQQQGRNDMIKSLPKLGIMENARQNAARQIFPIIEQMGYSSDDVTITFRKKFTWNDFPSLIKKTE</sequence>
<evidence type="ECO:0000313" key="2">
    <source>
        <dbReference type="EMBL" id="EFA43709.1"/>
    </source>
</evidence>
<keyword evidence="3" id="KW-1185">Reference proteome</keyword>
<proteinExistence type="predicted"/>
<accession>D1PY36</accession>
<dbReference type="HOGENOM" id="CLU_1244408_0_0_10"/>
<protein>
    <recommendedName>
        <fullName evidence="4">DUF4230 domain-containing protein</fullName>
    </recommendedName>
</protein>
<evidence type="ECO:0000313" key="3">
    <source>
        <dbReference type="Proteomes" id="UP000003160"/>
    </source>
</evidence>
<dbReference type="AlphaFoldDB" id="D1PY36"/>
<reference evidence="2 3" key="1">
    <citation type="submission" date="2009-10" db="EMBL/GenBank/DDBJ databases">
        <authorList>
            <person name="Qin X."/>
            <person name="Bachman B."/>
            <person name="Battles P."/>
            <person name="Bell A."/>
            <person name="Bess C."/>
            <person name="Bickham C."/>
            <person name="Chaboub L."/>
            <person name="Chen D."/>
            <person name="Coyle M."/>
            <person name="Deiros D.R."/>
            <person name="Dinh H."/>
            <person name="Forbes L."/>
            <person name="Fowler G."/>
            <person name="Francisco L."/>
            <person name="Fu Q."/>
            <person name="Gubbala S."/>
            <person name="Hale W."/>
            <person name="Han Y."/>
            <person name="Hemphill L."/>
            <person name="Highlander S.K."/>
            <person name="Hirani K."/>
            <person name="Hogues M."/>
            <person name="Jackson L."/>
            <person name="Jakkamsetti A."/>
            <person name="Javaid M."/>
            <person name="Jiang H."/>
            <person name="Korchina V."/>
            <person name="Kovar C."/>
            <person name="Lara F."/>
            <person name="Lee S."/>
            <person name="Mata R."/>
            <person name="Mathew T."/>
            <person name="Moen C."/>
            <person name="Morales K."/>
            <person name="Munidasa M."/>
            <person name="Nazareth L."/>
            <person name="Ngo R."/>
            <person name="Nguyen L."/>
            <person name="Okwuonu G."/>
            <person name="Ongeri F."/>
            <person name="Patil S."/>
            <person name="Petrosino J."/>
            <person name="Pham C."/>
            <person name="Pham P."/>
            <person name="Pu L.-L."/>
            <person name="Puazo M."/>
            <person name="Raj R."/>
            <person name="Reid J."/>
            <person name="Rouhana J."/>
            <person name="Saada N."/>
            <person name="Shang Y."/>
            <person name="Simmons D."/>
            <person name="Thornton R."/>
            <person name="Warren J."/>
            <person name="Weissenberger G."/>
            <person name="Zhang J."/>
            <person name="Zhang L."/>
            <person name="Zhou C."/>
            <person name="Zhu D."/>
            <person name="Muzny D."/>
            <person name="Worley K."/>
            <person name="Gibbs R."/>
        </authorList>
    </citation>
    <scope>NUCLEOTIDE SEQUENCE [LARGE SCALE GENOMIC DNA]</scope>
    <source>
        <strain evidence="2 3">DSM 17361</strain>
    </source>
</reference>
<evidence type="ECO:0008006" key="4">
    <source>
        <dbReference type="Google" id="ProtNLM"/>
    </source>
</evidence>
<dbReference type="Pfam" id="PF14014">
    <property type="entry name" value="DUF4230"/>
    <property type="match status" value="1"/>
</dbReference>
<gene>
    <name evidence="2" type="ORF">HMPREF0645_1871</name>
</gene>
<dbReference type="eggNOG" id="ENOG503262B">
    <property type="taxonomic scope" value="Bacteria"/>
</dbReference>
<dbReference type="InterPro" id="IPR025324">
    <property type="entry name" value="DUF4230"/>
</dbReference>
<name>D1PY36_9BACT</name>
<feature type="chain" id="PRO_5003026753" description="DUF4230 domain-containing protein" evidence="1">
    <location>
        <begin position="23"/>
        <end position="220"/>
    </location>
</feature>
<dbReference type="Proteomes" id="UP000003160">
    <property type="component" value="Unassembled WGS sequence"/>
</dbReference>
<dbReference type="PROSITE" id="PS51257">
    <property type="entry name" value="PROKAR_LIPOPROTEIN"/>
    <property type="match status" value="1"/>
</dbReference>
<dbReference type="EMBL" id="ACKS01000073">
    <property type="protein sequence ID" value="EFA43709.1"/>
    <property type="molecule type" value="Genomic_DNA"/>
</dbReference>
<feature type="signal peptide" evidence="1">
    <location>
        <begin position="1"/>
        <end position="22"/>
    </location>
</feature>
<comment type="caution">
    <text evidence="2">The sequence shown here is derived from an EMBL/GenBank/DDBJ whole genome shotgun (WGS) entry which is preliminary data.</text>
</comment>
<organism evidence="2 3">
    <name type="scientific">Hallella bergensis DSM 17361</name>
    <dbReference type="NCBI Taxonomy" id="585502"/>
    <lineage>
        <taxon>Bacteria</taxon>
        <taxon>Pseudomonadati</taxon>
        <taxon>Bacteroidota</taxon>
        <taxon>Bacteroidia</taxon>
        <taxon>Bacteroidales</taxon>
        <taxon>Prevotellaceae</taxon>
        <taxon>Hallella</taxon>
    </lineage>
</organism>
<evidence type="ECO:0000256" key="1">
    <source>
        <dbReference type="SAM" id="SignalP"/>
    </source>
</evidence>